<protein>
    <submittedName>
        <fullName evidence="1">Uncharacterized protein</fullName>
    </submittedName>
</protein>
<proteinExistence type="predicted"/>
<keyword evidence="2" id="KW-1185">Reference proteome</keyword>
<reference evidence="1 2" key="1">
    <citation type="submission" date="2023-08" db="EMBL/GenBank/DDBJ databases">
        <title>A Necator americanus chromosomal reference genome.</title>
        <authorList>
            <person name="Ilik V."/>
            <person name="Petrzelkova K.J."/>
            <person name="Pardy F."/>
            <person name="Fuh T."/>
            <person name="Niatou-Singa F.S."/>
            <person name="Gouil Q."/>
            <person name="Baker L."/>
            <person name="Ritchie M.E."/>
            <person name="Jex A.R."/>
            <person name="Gazzola D."/>
            <person name="Li H."/>
            <person name="Toshio Fujiwara R."/>
            <person name="Zhan B."/>
            <person name="Aroian R.V."/>
            <person name="Pafco B."/>
            <person name="Schwarz E.M."/>
        </authorList>
    </citation>
    <scope>NUCLEOTIDE SEQUENCE [LARGE SCALE GENOMIC DNA]</scope>
    <source>
        <strain evidence="1 2">Aroian</strain>
        <tissue evidence="1">Whole animal</tissue>
    </source>
</reference>
<dbReference type="EMBL" id="JAVFWL010000004">
    <property type="protein sequence ID" value="KAK6747946.1"/>
    <property type="molecule type" value="Genomic_DNA"/>
</dbReference>
<gene>
    <name evidence="1" type="primary">Necator_chrIV.g14181</name>
    <name evidence="1" type="ORF">RB195_000887</name>
</gene>
<dbReference type="Proteomes" id="UP001303046">
    <property type="component" value="Unassembled WGS sequence"/>
</dbReference>
<evidence type="ECO:0000313" key="2">
    <source>
        <dbReference type="Proteomes" id="UP001303046"/>
    </source>
</evidence>
<comment type="caution">
    <text evidence="1">The sequence shown here is derived from an EMBL/GenBank/DDBJ whole genome shotgun (WGS) entry which is preliminary data.</text>
</comment>
<accession>A0ABR1DD39</accession>
<organism evidence="1 2">
    <name type="scientific">Necator americanus</name>
    <name type="common">Human hookworm</name>
    <dbReference type="NCBI Taxonomy" id="51031"/>
    <lineage>
        <taxon>Eukaryota</taxon>
        <taxon>Metazoa</taxon>
        <taxon>Ecdysozoa</taxon>
        <taxon>Nematoda</taxon>
        <taxon>Chromadorea</taxon>
        <taxon>Rhabditida</taxon>
        <taxon>Rhabditina</taxon>
        <taxon>Rhabditomorpha</taxon>
        <taxon>Strongyloidea</taxon>
        <taxon>Ancylostomatidae</taxon>
        <taxon>Bunostominae</taxon>
        <taxon>Necator</taxon>
    </lineage>
</organism>
<sequence length="87" mass="9914">MKKGSLVIKTTNGVAVGDITLSIWKLHINILLSQQASSAPERERLRRPVYIGGIRVEMLKSPYFWLWGRIAWASKVVTETRLCLFTL</sequence>
<name>A0ABR1DD39_NECAM</name>
<evidence type="ECO:0000313" key="1">
    <source>
        <dbReference type="EMBL" id="KAK6747946.1"/>
    </source>
</evidence>